<proteinExistence type="inferred from homology"/>
<dbReference type="GO" id="GO:0005737">
    <property type="term" value="C:cytoplasm"/>
    <property type="evidence" value="ECO:0007669"/>
    <property type="project" value="TreeGrafter"/>
</dbReference>
<keyword evidence="2 4" id="KW-0479">Metal-binding</keyword>
<dbReference type="GO" id="GO:0046872">
    <property type="term" value="F:metal ion binding"/>
    <property type="evidence" value="ECO:0007669"/>
    <property type="project" value="UniProtKB-KW"/>
</dbReference>
<evidence type="ECO:0000256" key="1">
    <source>
        <dbReference type="ARBA" id="ARBA00008950"/>
    </source>
</evidence>
<feature type="domain" description="Calcineurin-like phosphoesterase" evidence="5">
    <location>
        <begin position="1"/>
        <end position="180"/>
    </location>
</feature>
<dbReference type="Pfam" id="PF12850">
    <property type="entry name" value="Metallophos_2"/>
    <property type="match status" value="1"/>
</dbReference>
<organism evidence="6 7">
    <name type="scientific">Tepidiforma thermophila (strain KCTC 52669 / CGMCC 1.13589 / G233)</name>
    <dbReference type="NCBI Taxonomy" id="2761530"/>
    <lineage>
        <taxon>Bacteria</taxon>
        <taxon>Bacillati</taxon>
        <taxon>Chloroflexota</taxon>
        <taxon>Tepidiformia</taxon>
        <taxon>Tepidiformales</taxon>
        <taxon>Tepidiformaceae</taxon>
        <taxon>Tepidiforma</taxon>
    </lineage>
</organism>
<comment type="similarity">
    <text evidence="1 4">Belongs to the metallophosphoesterase superfamily. YfcE family.</text>
</comment>
<sequence>MRLGIVSDIHCNIQGLERALELMAPFDQLWCAGDSVFQFRWSNEVVARLRELDAVVVLGNHEETLLGPDGQRALSSPKVDQDLVAWLRQQPYRVERMVDGKKVMMTHGSPWEPWKDYHYPHEPIWARAAELPCDVLIVGHTHYKMALRVGDVLVINPGSAGDPRDHRNDFQLSCATWDTTTGEVVFYDYPDPTRNFVRHSGEQ</sequence>
<protein>
    <recommendedName>
        <fullName evidence="4">Phosphoesterase</fullName>
        <ecNumber evidence="4">3.1.4.-</ecNumber>
    </recommendedName>
</protein>
<dbReference type="PANTHER" id="PTHR42850:SF2">
    <property type="entry name" value="BLL5683 PROTEIN"/>
    <property type="match status" value="1"/>
</dbReference>
<evidence type="ECO:0000256" key="2">
    <source>
        <dbReference type="ARBA" id="ARBA00022723"/>
    </source>
</evidence>
<comment type="cofactor">
    <cofactor evidence="4">
        <name>a divalent metal cation</name>
        <dbReference type="ChEBI" id="CHEBI:60240"/>
    </cofactor>
</comment>
<name>A0A2A9HI45_TEPT2</name>
<dbReference type="InterPro" id="IPR000979">
    <property type="entry name" value="Phosphodiesterase_MJ0936/Vps29"/>
</dbReference>
<dbReference type="EMBL" id="PDJQ01000001">
    <property type="protein sequence ID" value="PFG74489.1"/>
    <property type="molecule type" value="Genomic_DNA"/>
</dbReference>
<dbReference type="NCBIfam" id="TIGR00040">
    <property type="entry name" value="yfcE"/>
    <property type="match status" value="1"/>
</dbReference>
<keyword evidence="7" id="KW-1185">Reference proteome</keyword>
<dbReference type="PANTHER" id="PTHR42850">
    <property type="entry name" value="METALLOPHOSPHOESTERASE"/>
    <property type="match status" value="1"/>
</dbReference>
<dbReference type="InterPro" id="IPR029052">
    <property type="entry name" value="Metallo-depent_PP-like"/>
</dbReference>
<dbReference type="Gene3D" id="3.60.21.10">
    <property type="match status" value="1"/>
</dbReference>
<gene>
    <name evidence="6" type="ORF">A9A59_1722</name>
</gene>
<evidence type="ECO:0000313" key="7">
    <source>
        <dbReference type="Proteomes" id="UP000223071"/>
    </source>
</evidence>
<evidence type="ECO:0000259" key="5">
    <source>
        <dbReference type="Pfam" id="PF12850"/>
    </source>
</evidence>
<dbReference type="InterPro" id="IPR050126">
    <property type="entry name" value="Ap4A_hydrolase"/>
</dbReference>
<evidence type="ECO:0000256" key="4">
    <source>
        <dbReference type="RuleBase" id="RU362039"/>
    </source>
</evidence>
<dbReference type="RefSeq" id="WP_165772603.1">
    <property type="nucleotide sequence ID" value="NZ_PDJQ01000001.1"/>
</dbReference>
<dbReference type="InterPro" id="IPR020935">
    <property type="entry name" value="PdiEstase_YfcE_CS"/>
</dbReference>
<dbReference type="AlphaFoldDB" id="A0A2A9HI45"/>
<reference evidence="6 7" key="1">
    <citation type="submission" date="2017-09" db="EMBL/GenBank/DDBJ databases">
        <title>Sequencing the genomes of two abundant thermophiles in Great Basin hot springs: Thermocrinis jamiesonii and novel Chloroflexi Thermoflexus hugenholtzii.</title>
        <authorList>
            <person name="Hedlund B."/>
        </authorList>
    </citation>
    <scope>NUCLEOTIDE SEQUENCE [LARGE SCALE GENOMIC DNA]</scope>
    <source>
        <strain evidence="6 7">G233</strain>
    </source>
</reference>
<evidence type="ECO:0000256" key="3">
    <source>
        <dbReference type="ARBA" id="ARBA00022801"/>
    </source>
</evidence>
<evidence type="ECO:0000313" key="6">
    <source>
        <dbReference type="EMBL" id="PFG74489.1"/>
    </source>
</evidence>
<keyword evidence="3" id="KW-0378">Hydrolase</keyword>
<dbReference type="Proteomes" id="UP000223071">
    <property type="component" value="Unassembled WGS sequence"/>
</dbReference>
<dbReference type="InterPro" id="IPR024654">
    <property type="entry name" value="Calcineurin-like_PHP_lpxH"/>
</dbReference>
<comment type="caution">
    <text evidence="6">The sequence shown here is derived from an EMBL/GenBank/DDBJ whole genome shotgun (WGS) entry which is preliminary data.</text>
</comment>
<dbReference type="InterPro" id="IPR011152">
    <property type="entry name" value="Pesterase_MJ0912"/>
</dbReference>
<dbReference type="PROSITE" id="PS01269">
    <property type="entry name" value="UPF0025"/>
    <property type="match status" value="1"/>
</dbReference>
<accession>A0A2A9HI45</accession>
<dbReference type="GO" id="GO:0016791">
    <property type="term" value="F:phosphatase activity"/>
    <property type="evidence" value="ECO:0007669"/>
    <property type="project" value="TreeGrafter"/>
</dbReference>
<dbReference type="EC" id="3.1.4.-" evidence="4"/>
<dbReference type="PIRSF" id="PIRSF000883">
    <property type="entry name" value="Pesterase_MJ0912"/>
    <property type="match status" value="1"/>
</dbReference>
<dbReference type="SUPFAM" id="SSF56300">
    <property type="entry name" value="Metallo-dependent phosphatases"/>
    <property type="match status" value="1"/>
</dbReference>